<comment type="caution">
    <text evidence="2">The sequence shown here is derived from an EMBL/GenBank/DDBJ whole genome shotgun (WGS) entry which is preliminary data.</text>
</comment>
<feature type="compositionally biased region" description="Basic and acidic residues" evidence="1">
    <location>
        <begin position="334"/>
        <end position="347"/>
    </location>
</feature>
<dbReference type="InterPro" id="IPR032710">
    <property type="entry name" value="NTF2-like_dom_sf"/>
</dbReference>
<dbReference type="AlphaFoldDB" id="A0AAN7W1S0"/>
<dbReference type="Proteomes" id="UP001310594">
    <property type="component" value="Unassembled WGS sequence"/>
</dbReference>
<gene>
    <name evidence="2" type="ORF">LTR97_009845</name>
</gene>
<feature type="region of interest" description="Disordered" evidence="1">
    <location>
        <begin position="154"/>
        <end position="318"/>
    </location>
</feature>
<evidence type="ECO:0000313" key="2">
    <source>
        <dbReference type="EMBL" id="KAK5694223.1"/>
    </source>
</evidence>
<feature type="compositionally biased region" description="Low complexity" evidence="1">
    <location>
        <begin position="162"/>
        <end position="178"/>
    </location>
</feature>
<feature type="compositionally biased region" description="Basic and acidic residues" evidence="1">
    <location>
        <begin position="282"/>
        <end position="298"/>
    </location>
</feature>
<feature type="region of interest" description="Disordered" evidence="1">
    <location>
        <begin position="331"/>
        <end position="574"/>
    </location>
</feature>
<dbReference type="EMBL" id="JAVRQU010000016">
    <property type="protein sequence ID" value="KAK5694223.1"/>
    <property type="molecule type" value="Genomic_DNA"/>
</dbReference>
<evidence type="ECO:0000313" key="3">
    <source>
        <dbReference type="Proteomes" id="UP001310594"/>
    </source>
</evidence>
<accession>A0AAN7W1S0</accession>
<dbReference type="Gene3D" id="3.10.450.50">
    <property type="match status" value="1"/>
</dbReference>
<reference evidence="2" key="1">
    <citation type="submission" date="2023-08" db="EMBL/GenBank/DDBJ databases">
        <title>Black Yeasts Isolated from many extreme environments.</title>
        <authorList>
            <person name="Coleine C."/>
            <person name="Stajich J.E."/>
            <person name="Selbmann L."/>
        </authorList>
    </citation>
    <scope>NUCLEOTIDE SEQUENCE</scope>
    <source>
        <strain evidence="2">CCFEE 5810</strain>
    </source>
</reference>
<feature type="compositionally biased region" description="Basic and acidic residues" evidence="1">
    <location>
        <begin position="559"/>
        <end position="574"/>
    </location>
</feature>
<feature type="compositionally biased region" description="Basic and acidic residues" evidence="1">
    <location>
        <begin position="243"/>
        <end position="257"/>
    </location>
</feature>
<proteinExistence type="predicted"/>
<organism evidence="2 3">
    <name type="scientific">Elasticomyces elasticus</name>
    <dbReference type="NCBI Taxonomy" id="574655"/>
    <lineage>
        <taxon>Eukaryota</taxon>
        <taxon>Fungi</taxon>
        <taxon>Dikarya</taxon>
        <taxon>Ascomycota</taxon>
        <taxon>Pezizomycotina</taxon>
        <taxon>Dothideomycetes</taxon>
        <taxon>Dothideomycetidae</taxon>
        <taxon>Mycosphaerellales</taxon>
        <taxon>Teratosphaeriaceae</taxon>
        <taxon>Elasticomyces</taxon>
    </lineage>
</organism>
<protein>
    <submittedName>
        <fullName evidence="2">Uncharacterized protein</fullName>
    </submittedName>
</protein>
<evidence type="ECO:0000256" key="1">
    <source>
        <dbReference type="SAM" id="MobiDB-lite"/>
    </source>
</evidence>
<sequence>MASQYTTFLNNPTAALLADDASLVYVTTTTEIKDRESILKHIAAQEKQASKKSEKVLNVVASHDGACFETEITLQFKAGGGAYLPGLDDNLLDEKVVTFPLVHVVRLEDQKIKQIRLYWDQGTLLRQVEAIGKSGRNWPIKDGQAQIHSINKSLKAGGSNTDVSSSSAPPAVSKSDVVIQQHKKRESVSATNDPHASLALFAQRDPNEQTRQQYDGPKTAPRESYKAPNRGLDDILASGDGNTHLRDPSPSKVDNFHKAGAGKHHVNNRLFDENEPSSPPRSPERKKVFKDKNGHFEFGDGEDAAGEYRPTSARGSKKVPTQVDFAAFSVSPSVKDKTRPDYDRHWGDGVQPNESSPIKRSIKHAPREENESHFSIANSSPAAGHEKSKSLQRQKGMGLYQDPLHADERTAVRPQTATNRAHRNDNFINNTIGDDKAPMSALDKAMDHTGKSLGTTTTAHGRGDLDSQWDFGTPVQEKKIYKTAGNGMGGRNGTSLLWEDEADSSPKRKRVEPTSSVSDGRRMTRYPLGDGPEFVISEEISSEDEESGKKQKVMMSEDAGLKKENVDPKGSGDA</sequence>
<name>A0AAN7W1S0_9PEZI</name>
<dbReference type="SUPFAM" id="SSF54427">
    <property type="entry name" value="NTF2-like"/>
    <property type="match status" value="1"/>
</dbReference>